<reference evidence="1 2" key="1">
    <citation type="journal article" date="2022" name="New Phytol.">
        <title>Ecological generalism drives hyperdiversity of secondary metabolite gene clusters in xylarialean endophytes.</title>
        <authorList>
            <person name="Franco M.E.E."/>
            <person name="Wisecaver J.H."/>
            <person name="Arnold A.E."/>
            <person name="Ju Y.M."/>
            <person name="Slot J.C."/>
            <person name="Ahrendt S."/>
            <person name="Moore L.P."/>
            <person name="Eastman K.E."/>
            <person name="Scott K."/>
            <person name="Konkel Z."/>
            <person name="Mondo S.J."/>
            <person name="Kuo A."/>
            <person name="Hayes R.D."/>
            <person name="Haridas S."/>
            <person name="Andreopoulos B."/>
            <person name="Riley R."/>
            <person name="LaButti K."/>
            <person name="Pangilinan J."/>
            <person name="Lipzen A."/>
            <person name="Amirebrahimi M."/>
            <person name="Yan J."/>
            <person name="Adam C."/>
            <person name="Keymanesh K."/>
            <person name="Ng V."/>
            <person name="Louie K."/>
            <person name="Northen T."/>
            <person name="Drula E."/>
            <person name="Henrissat B."/>
            <person name="Hsieh H.M."/>
            <person name="Youens-Clark K."/>
            <person name="Lutzoni F."/>
            <person name="Miadlikowska J."/>
            <person name="Eastwood D.C."/>
            <person name="Hamelin R.C."/>
            <person name="Grigoriev I.V."/>
            <person name="U'Ren J.M."/>
        </authorList>
    </citation>
    <scope>NUCLEOTIDE SEQUENCE [LARGE SCALE GENOMIC DNA]</scope>
    <source>
        <strain evidence="1 2">ER1909</strain>
    </source>
</reference>
<gene>
    <name evidence="1" type="ORF">F4821DRAFT_276098</name>
</gene>
<accession>A0ACC0D9B5</accession>
<dbReference type="Proteomes" id="UP001497680">
    <property type="component" value="Unassembled WGS sequence"/>
</dbReference>
<evidence type="ECO:0000313" key="2">
    <source>
        <dbReference type="Proteomes" id="UP001497680"/>
    </source>
</evidence>
<name>A0ACC0D9B5_9PEZI</name>
<protein>
    <submittedName>
        <fullName evidence="1">Uncharacterized protein</fullName>
    </submittedName>
</protein>
<sequence length="398" mass="45308">MDYHSPTGTPTLITDHIKIRIGNGSLTTRDKGTSRDSGSSWYTLCGAPIYEMPGVSRRKIRHIANIGCVIQIGSEFYGLTTFLDGRRTYDVPKDMEKDDQWLFSSDVGPQGEREYSMANELTDFTYVDYPDLPGFREPDWGLVRLDQTEQVLPNAMHHGDEYHVGHLRGAAEELPQDEVNVHILTSPRKAIDGVLTRTTIPLRNAVGNYWRITYKDSLERFTEGDAGSLVVDELTRDIYGLIIGDLVFPLAAVLKQIQAVLPETTVSLPNQLQQATDLVMRRVERGDWAEAKMNLIYLTQYIHFDAKPVERHRNGHREEEAVETVNRELREALARMQEGIDAKDREMSDFQRRLKDTPSSLYVPSQERLDELLGVGGTRTGWLRLSHWLPWLGSPKKE</sequence>
<comment type="caution">
    <text evidence="1">The sequence shown here is derived from an EMBL/GenBank/DDBJ whole genome shotgun (WGS) entry which is preliminary data.</text>
</comment>
<keyword evidence="2" id="KW-1185">Reference proteome</keyword>
<organism evidence="1 2">
    <name type="scientific">Hypoxylon rubiginosum</name>
    <dbReference type="NCBI Taxonomy" id="110542"/>
    <lineage>
        <taxon>Eukaryota</taxon>
        <taxon>Fungi</taxon>
        <taxon>Dikarya</taxon>
        <taxon>Ascomycota</taxon>
        <taxon>Pezizomycotina</taxon>
        <taxon>Sordariomycetes</taxon>
        <taxon>Xylariomycetidae</taxon>
        <taxon>Xylariales</taxon>
        <taxon>Hypoxylaceae</taxon>
        <taxon>Hypoxylon</taxon>
    </lineage>
</organism>
<evidence type="ECO:0000313" key="1">
    <source>
        <dbReference type="EMBL" id="KAI6089246.1"/>
    </source>
</evidence>
<dbReference type="EMBL" id="MU394296">
    <property type="protein sequence ID" value="KAI6089246.1"/>
    <property type="molecule type" value="Genomic_DNA"/>
</dbReference>
<proteinExistence type="predicted"/>